<feature type="domain" description="HAT C-terminal dimerisation" evidence="1">
    <location>
        <begin position="56"/>
        <end position="121"/>
    </location>
</feature>
<name>X1WW28_ACYPI</name>
<dbReference type="Proteomes" id="UP000007819">
    <property type="component" value="Unassembled WGS sequence"/>
</dbReference>
<dbReference type="Pfam" id="PF05699">
    <property type="entry name" value="Dimer_Tnp_hAT"/>
    <property type="match status" value="1"/>
</dbReference>
<reference evidence="3" key="1">
    <citation type="submission" date="2010-06" db="EMBL/GenBank/DDBJ databases">
        <authorList>
            <person name="Jiang H."/>
            <person name="Abraham K."/>
            <person name="Ali S."/>
            <person name="Alsbrooks S.L."/>
            <person name="Anim B.N."/>
            <person name="Anosike U.S."/>
            <person name="Attaway T."/>
            <person name="Bandaranaike D.P."/>
            <person name="Battles P.K."/>
            <person name="Bell S.N."/>
            <person name="Bell A.V."/>
            <person name="Beltran B."/>
            <person name="Bickham C."/>
            <person name="Bustamante Y."/>
            <person name="Caleb T."/>
            <person name="Canada A."/>
            <person name="Cardenas V."/>
            <person name="Carter K."/>
            <person name="Chacko J."/>
            <person name="Chandrabose M.N."/>
            <person name="Chavez D."/>
            <person name="Chavez A."/>
            <person name="Chen L."/>
            <person name="Chu H.-S."/>
            <person name="Claassen K.J."/>
            <person name="Cockrell R."/>
            <person name="Collins M."/>
            <person name="Cooper J.A."/>
            <person name="Cree A."/>
            <person name="Curry S.M."/>
            <person name="Da Y."/>
            <person name="Dao M.D."/>
            <person name="Das B."/>
            <person name="Davila M.-L."/>
            <person name="Davy-Carroll L."/>
            <person name="Denson S."/>
            <person name="Dinh H."/>
            <person name="Ebong V.E."/>
            <person name="Edwards J.R."/>
            <person name="Egan A."/>
            <person name="El-Daye J."/>
            <person name="Escobedo L."/>
            <person name="Fernandez S."/>
            <person name="Fernando P.R."/>
            <person name="Flagg N."/>
            <person name="Forbes L.D."/>
            <person name="Fowler R.G."/>
            <person name="Fu Q."/>
            <person name="Gabisi R.A."/>
            <person name="Ganer J."/>
            <person name="Garbino Pronczuk A."/>
            <person name="Garcia R.M."/>
            <person name="Garner T."/>
            <person name="Garrett T.E."/>
            <person name="Gonzalez D.A."/>
            <person name="Hamid H."/>
            <person name="Hawkins E.S."/>
            <person name="Hirani K."/>
            <person name="Hogues M.E."/>
            <person name="Hollins B."/>
            <person name="Hsiao C.-H."/>
            <person name="Jabil R."/>
            <person name="James M.L."/>
            <person name="Jhangiani S.N."/>
            <person name="Johnson B."/>
            <person name="Johnson Q."/>
            <person name="Joshi V."/>
            <person name="Kalu J.B."/>
            <person name="Kam C."/>
            <person name="Kashfia A."/>
            <person name="Keebler J."/>
            <person name="Kisamo H."/>
            <person name="Kovar C.L."/>
            <person name="Lago L.A."/>
            <person name="Lai C.-Y."/>
            <person name="Laidlaw J."/>
            <person name="Lara F."/>
            <person name="Le T.-K."/>
            <person name="Lee S.L."/>
            <person name="Legall F.H."/>
            <person name="Lemon S.J."/>
            <person name="Lewis L.R."/>
            <person name="Li B."/>
            <person name="Liu Y."/>
            <person name="Liu Y.-S."/>
            <person name="Lopez J."/>
            <person name="Lozado R.J."/>
            <person name="Lu J."/>
            <person name="Madu R.C."/>
            <person name="Maheshwari M."/>
            <person name="Maheshwari R."/>
            <person name="Malloy K."/>
            <person name="Martinez E."/>
            <person name="Mathew T."/>
            <person name="Mercado I.C."/>
            <person name="Mercado C."/>
            <person name="Meyer B."/>
            <person name="Montgomery K."/>
            <person name="Morgan M.B."/>
            <person name="Munidasa M."/>
            <person name="Nazareth L.V."/>
            <person name="Nelson J."/>
            <person name="Ng B.M."/>
            <person name="Nguyen N.B."/>
            <person name="Nguyen P.Q."/>
            <person name="Nguyen T."/>
            <person name="Obregon M."/>
            <person name="Okwuonu G.O."/>
            <person name="Onwere C.G."/>
            <person name="Orozco G."/>
            <person name="Parra A."/>
            <person name="Patel S."/>
            <person name="Patil S."/>
            <person name="Perez A."/>
            <person name="Perez Y."/>
            <person name="Pham C."/>
            <person name="Primus E.L."/>
            <person name="Pu L.-L."/>
            <person name="Puazo M."/>
            <person name="Qin X."/>
            <person name="Quiroz J.B."/>
            <person name="Reese J."/>
            <person name="Richards S."/>
            <person name="Rives C.M."/>
            <person name="Robberts R."/>
            <person name="Ruiz S.J."/>
            <person name="Ruiz M.J."/>
            <person name="Santibanez J."/>
            <person name="Schneider B.W."/>
            <person name="Sisson I."/>
            <person name="Smith M."/>
            <person name="Sodergren E."/>
            <person name="Song X.-Z."/>
            <person name="Song B.B."/>
            <person name="Summersgill H."/>
            <person name="Thelus R."/>
            <person name="Thornton R.D."/>
            <person name="Trejos Z.Y."/>
            <person name="Usmani K."/>
            <person name="Vattathil S."/>
            <person name="Villasana D."/>
            <person name="Walker D.L."/>
            <person name="Wang S."/>
            <person name="Wang K."/>
            <person name="White C.S."/>
            <person name="Williams A.C."/>
            <person name="Williamson J."/>
            <person name="Wilson K."/>
            <person name="Woghiren I.O."/>
            <person name="Woodworth J.R."/>
            <person name="Worley K.C."/>
            <person name="Wright R.A."/>
            <person name="Wu W."/>
            <person name="Young L."/>
            <person name="Zhang L."/>
            <person name="Zhang J."/>
            <person name="Zhu Y."/>
            <person name="Muzny D.M."/>
            <person name="Weinstock G."/>
            <person name="Gibbs R.A."/>
        </authorList>
    </citation>
    <scope>NUCLEOTIDE SEQUENCE [LARGE SCALE GENOMIC DNA]</scope>
    <source>
        <strain evidence="3">LSR1</strain>
    </source>
</reference>
<dbReference type="InParanoid" id="X1WW28"/>
<accession>X1WW28</accession>
<dbReference type="EnsemblMetazoa" id="XM_029492679.1">
    <property type="protein sequence ID" value="XP_029348539.1"/>
    <property type="gene ID" value="LOC115035052"/>
</dbReference>
<dbReference type="PANTHER" id="PTHR46289:SF14">
    <property type="entry name" value="DUF4371 DOMAIN-CONTAINING PROTEIN"/>
    <property type="match status" value="1"/>
</dbReference>
<dbReference type="SUPFAM" id="SSF53098">
    <property type="entry name" value="Ribonuclease H-like"/>
    <property type="match status" value="1"/>
</dbReference>
<dbReference type="InterPro" id="IPR012337">
    <property type="entry name" value="RNaseH-like_sf"/>
</dbReference>
<evidence type="ECO:0000313" key="3">
    <source>
        <dbReference type="Proteomes" id="UP000007819"/>
    </source>
</evidence>
<organism evidence="2 3">
    <name type="scientific">Acyrthosiphon pisum</name>
    <name type="common">Pea aphid</name>
    <dbReference type="NCBI Taxonomy" id="7029"/>
    <lineage>
        <taxon>Eukaryota</taxon>
        <taxon>Metazoa</taxon>
        <taxon>Ecdysozoa</taxon>
        <taxon>Arthropoda</taxon>
        <taxon>Hexapoda</taxon>
        <taxon>Insecta</taxon>
        <taxon>Pterygota</taxon>
        <taxon>Neoptera</taxon>
        <taxon>Paraneoptera</taxon>
        <taxon>Hemiptera</taxon>
        <taxon>Sternorrhyncha</taxon>
        <taxon>Aphidomorpha</taxon>
        <taxon>Aphidoidea</taxon>
        <taxon>Aphididae</taxon>
        <taxon>Macrosiphini</taxon>
        <taxon>Acyrthosiphon</taxon>
    </lineage>
</organism>
<dbReference type="PANTHER" id="PTHR46289">
    <property type="entry name" value="52 KDA REPRESSOR OF THE INHIBITOR OF THE PROTEIN KINASE-LIKE PROTEIN-RELATED"/>
    <property type="match status" value="1"/>
</dbReference>
<proteinExistence type="predicted"/>
<evidence type="ECO:0000259" key="1">
    <source>
        <dbReference type="Pfam" id="PF05699"/>
    </source>
</evidence>
<dbReference type="InterPro" id="IPR008906">
    <property type="entry name" value="HATC_C_dom"/>
</dbReference>
<dbReference type="AlphaFoldDB" id="X1WW28"/>
<dbReference type="EnsemblMetazoa" id="XM_029491954.1">
    <property type="protein sequence ID" value="XP_029347814.1"/>
    <property type="gene ID" value="LOC115034648"/>
</dbReference>
<reference evidence="2" key="2">
    <citation type="submission" date="2022-06" db="UniProtKB">
        <authorList>
            <consortium name="EnsemblMetazoa"/>
        </authorList>
    </citation>
    <scope>IDENTIFICATION</scope>
</reference>
<protein>
    <recommendedName>
        <fullName evidence="1">HAT C-terminal dimerisation domain-containing protein</fullName>
    </recommendedName>
</protein>
<dbReference type="OrthoDB" id="6621209at2759"/>
<sequence length="144" mass="16583">FECIFGSSKLTTEDIDQFNQLIEFYSPVIDTLVALTELKMFRNKLASQNITLKSEFDALLKCNEDLYPNIHFLFIILCTLSLSTACPERSFSSLKRIKSYLCNTISEKRLNGLAMLSIHRDIDVNVDEVLNEMSQKPRRINIIL</sequence>
<dbReference type="GO" id="GO:0046983">
    <property type="term" value="F:protein dimerization activity"/>
    <property type="evidence" value="ECO:0007669"/>
    <property type="project" value="InterPro"/>
</dbReference>
<keyword evidence="3" id="KW-1185">Reference proteome</keyword>
<dbReference type="InterPro" id="IPR052958">
    <property type="entry name" value="IFN-induced_PKR_regulator"/>
</dbReference>
<evidence type="ECO:0000313" key="2">
    <source>
        <dbReference type="EnsemblMetazoa" id="XP_029348539.1"/>
    </source>
</evidence>